<protein>
    <submittedName>
        <fullName evidence="2">Molybdenum cofactor biosysynthesis protein</fullName>
    </submittedName>
</protein>
<evidence type="ECO:0000313" key="3">
    <source>
        <dbReference type="Proteomes" id="UP000052982"/>
    </source>
</evidence>
<organism evidence="2 3">
    <name type="scientific">Streptomyces griseoruber</name>
    <dbReference type="NCBI Taxonomy" id="1943"/>
    <lineage>
        <taxon>Bacteria</taxon>
        <taxon>Bacillati</taxon>
        <taxon>Actinomycetota</taxon>
        <taxon>Actinomycetes</taxon>
        <taxon>Kitasatosporales</taxon>
        <taxon>Streptomycetaceae</taxon>
        <taxon>Streptomyces</taxon>
    </lineage>
</organism>
<dbReference type="PROSITE" id="PS51340">
    <property type="entry name" value="MOSC"/>
    <property type="match status" value="1"/>
</dbReference>
<dbReference type="GO" id="GO:0030170">
    <property type="term" value="F:pyridoxal phosphate binding"/>
    <property type="evidence" value="ECO:0007669"/>
    <property type="project" value="InterPro"/>
</dbReference>
<feature type="domain" description="MOSC" evidence="1">
    <location>
        <begin position="32"/>
        <end position="162"/>
    </location>
</feature>
<dbReference type="InterPro" id="IPR005302">
    <property type="entry name" value="MoCF_Sase_C"/>
</dbReference>
<dbReference type="SUPFAM" id="SSF50800">
    <property type="entry name" value="PK beta-barrel domain-like"/>
    <property type="match status" value="1"/>
</dbReference>
<dbReference type="OrthoDB" id="192945at2"/>
<dbReference type="GO" id="GO:0030151">
    <property type="term" value="F:molybdenum ion binding"/>
    <property type="evidence" value="ECO:0007669"/>
    <property type="project" value="InterPro"/>
</dbReference>
<evidence type="ECO:0000313" key="2">
    <source>
        <dbReference type="EMBL" id="KUN76357.1"/>
    </source>
</evidence>
<dbReference type="STRING" id="1943.AQJ64_37945"/>
<reference evidence="2 3" key="1">
    <citation type="submission" date="2015-10" db="EMBL/GenBank/DDBJ databases">
        <title>Draft genome sequence of Streptomyces griseoruber DSM 40281, type strain for the species Streptomyces griseoruber.</title>
        <authorList>
            <person name="Ruckert C."/>
            <person name="Winkler A."/>
            <person name="Kalinowski J."/>
            <person name="Kampfer P."/>
            <person name="Glaeser S."/>
        </authorList>
    </citation>
    <scope>NUCLEOTIDE SEQUENCE [LARGE SCALE GENOMIC DNA]</scope>
    <source>
        <strain evidence="2 3">DSM 40281</strain>
    </source>
</reference>
<keyword evidence="3" id="KW-1185">Reference proteome</keyword>
<dbReference type="GO" id="GO:0003824">
    <property type="term" value="F:catalytic activity"/>
    <property type="evidence" value="ECO:0007669"/>
    <property type="project" value="InterPro"/>
</dbReference>
<dbReference type="InterPro" id="IPR011037">
    <property type="entry name" value="Pyrv_Knase-like_insert_dom_sf"/>
</dbReference>
<sequence>MAEIEVVELLVSAGHRFAGRPSDGPADGPEDERATRVEVRRGLGLVGDRYFGRPAHRDAAVTIMAAESLPVRPGSTVGLRQTRRNILLRGVDIDAYVGSTIALDSGTGPVVFAVNRPARPCAWMDVTVGPGARRSLRDKGGVRCTPLSDGVLAVGRATFEVLDTPPGPA</sequence>
<comment type="caution">
    <text evidence="2">The sequence shown here is derived from an EMBL/GenBank/DDBJ whole genome shotgun (WGS) entry which is preliminary data.</text>
</comment>
<dbReference type="Proteomes" id="UP000052982">
    <property type="component" value="Unassembled WGS sequence"/>
</dbReference>
<proteinExistence type="predicted"/>
<dbReference type="RefSeq" id="WP_055637261.1">
    <property type="nucleotide sequence ID" value="NZ_JBIRRP010000019.1"/>
</dbReference>
<evidence type="ECO:0000259" key="1">
    <source>
        <dbReference type="PROSITE" id="PS51340"/>
    </source>
</evidence>
<dbReference type="EMBL" id="LMWW01000066">
    <property type="protein sequence ID" value="KUN76357.1"/>
    <property type="molecule type" value="Genomic_DNA"/>
</dbReference>
<name>A0A101SLX4_9ACTN</name>
<gene>
    <name evidence="2" type="ORF">AQJ64_37945</name>
</gene>
<dbReference type="Gene3D" id="2.40.33.20">
    <property type="entry name" value="PK beta-barrel domain-like"/>
    <property type="match status" value="1"/>
</dbReference>
<dbReference type="AlphaFoldDB" id="A0A101SLX4"/>
<accession>A0A101SLX4</accession>